<dbReference type="Proteomes" id="UP000247792">
    <property type="component" value="Unassembled WGS sequence"/>
</dbReference>
<dbReference type="AlphaFoldDB" id="A0A318IIU3"/>
<evidence type="ECO:0000313" key="2">
    <source>
        <dbReference type="Proteomes" id="UP000247792"/>
    </source>
</evidence>
<evidence type="ECO:0000313" key="1">
    <source>
        <dbReference type="EMBL" id="PXX33939.1"/>
    </source>
</evidence>
<organism evidence="1 2">
    <name type="scientific">Undibacterium pigrum</name>
    <dbReference type="NCBI Taxonomy" id="401470"/>
    <lineage>
        <taxon>Bacteria</taxon>
        <taxon>Pseudomonadati</taxon>
        <taxon>Pseudomonadota</taxon>
        <taxon>Betaproteobacteria</taxon>
        <taxon>Burkholderiales</taxon>
        <taxon>Oxalobacteraceae</taxon>
        <taxon>Undibacterium</taxon>
    </lineage>
</organism>
<accession>A0A318IIU3</accession>
<reference evidence="1 2" key="1">
    <citation type="submission" date="2018-05" db="EMBL/GenBank/DDBJ databases">
        <title>Genomic Encyclopedia of Type Strains, Phase IV (KMG-IV): sequencing the most valuable type-strain genomes for metagenomic binning, comparative biology and taxonomic classification.</title>
        <authorList>
            <person name="Goeker M."/>
        </authorList>
    </citation>
    <scope>NUCLEOTIDE SEQUENCE [LARGE SCALE GENOMIC DNA]</scope>
    <source>
        <strain evidence="1 2">DSM 19792</strain>
    </source>
</reference>
<sequence>MPNSSSILGRDGLYYRIPDFDDLDGYDDVDPQAYNHHLADDLQLSDLGPNIPRLKPSTIVGRGGSDEDRYSLPFSADLGSRFSPAELDIRLPAADEYFYGGSPQTYTTAQSLLPRATPGQSDTRNMYDSLPGIIAKQGPPSFTDRDTGATGWAVPYNKPEMAPLTEKVTIFGPGAGKEKVFTKWSPPPPGYYYWQELTDEIPQLRKHETPDQSRMPDSLRMLHAGRPNERMELDRTDYAAQLRVKNNLELALLGPIFNAPGFYTRLFGGNEEQVESANQLGAIGLDLAGARAGAPQRNATYTSQRPRGDSFVPPSRRATFFDEYPGFYNRKNAIRDNMQPESSIMPEAAFKEKRPFPIDSLPSDWTSRLDEFRMFPNQTNAEGLAQLAAKKAQEKAKIGMAGAHIDRVGRVRLGYSIKARKDLDIPSIENPLVQNLINENNLNPDTAGFRGRCAEPQVFSQILNNNEQPWGFMGAAQIHDPTGNIRAACRNCGSVNRYFGVGYRDGDLGVVPPQK</sequence>
<dbReference type="OrthoDB" id="8853165at2"/>
<proteinExistence type="predicted"/>
<keyword evidence="2" id="KW-1185">Reference proteome</keyword>
<name>A0A318IIU3_9BURK</name>
<comment type="caution">
    <text evidence="1">The sequence shown here is derived from an EMBL/GenBank/DDBJ whole genome shotgun (WGS) entry which is preliminary data.</text>
</comment>
<dbReference type="EMBL" id="QJKB01000027">
    <property type="protein sequence ID" value="PXX33939.1"/>
    <property type="molecule type" value="Genomic_DNA"/>
</dbReference>
<dbReference type="RefSeq" id="WP_110258469.1">
    <property type="nucleotide sequence ID" value="NZ_QJKB01000027.1"/>
</dbReference>
<gene>
    <name evidence="1" type="ORF">DFR42_12718</name>
</gene>
<protein>
    <submittedName>
        <fullName evidence="1">Uncharacterized protein</fullName>
    </submittedName>
</protein>